<keyword evidence="4" id="KW-1185">Reference proteome</keyword>
<evidence type="ECO:0000256" key="1">
    <source>
        <dbReference type="PROSITE-ProRule" id="PRU00221"/>
    </source>
</evidence>
<dbReference type="SUPFAM" id="SSF50978">
    <property type="entry name" value="WD40 repeat-like"/>
    <property type="match status" value="1"/>
</dbReference>
<proteinExistence type="predicted"/>
<name>A0A9N9BPN4_9GLOM</name>
<sequence>MSDRDIAIQERKSKKQQNKDGDPIECTSKVLCMILPEKTDNVDYAYIGESGFIAKKVNLSRHTRGIEDLTFDEKETFLFSASSDGLIIKWNPLSGECLQIFEGHLTSVYALKVFDEEMWTEQTVQEEKSSSMLTEDEERELEELMEAEDIL</sequence>
<dbReference type="InterPro" id="IPR036322">
    <property type="entry name" value="WD40_repeat_dom_sf"/>
</dbReference>
<comment type="caution">
    <text evidence="3">The sequence shown here is derived from an EMBL/GenBank/DDBJ whole genome shotgun (WGS) entry which is preliminary data.</text>
</comment>
<evidence type="ECO:0000256" key="2">
    <source>
        <dbReference type="SAM" id="MobiDB-lite"/>
    </source>
</evidence>
<dbReference type="InterPro" id="IPR001680">
    <property type="entry name" value="WD40_rpt"/>
</dbReference>
<feature type="repeat" description="WD" evidence="1">
    <location>
        <begin position="59"/>
        <end position="100"/>
    </location>
</feature>
<dbReference type="PROSITE" id="PS50082">
    <property type="entry name" value="WD_REPEATS_2"/>
    <property type="match status" value="1"/>
</dbReference>
<dbReference type="OrthoDB" id="6262491at2759"/>
<reference evidence="3" key="1">
    <citation type="submission" date="2021-06" db="EMBL/GenBank/DDBJ databases">
        <authorList>
            <person name="Kallberg Y."/>
            <person name="Tangrot J."/>
            <person name="Rosling A."/>
        </authorList>
    </citation>
    <scope>NUCLEOTIDE SEQUENCE</scope>
    <source>
        <strain evidence="3">IN212</strain>
    </source>
</reference>
<evidence type="ECO:0000313" key="4">
    <source>
        <dbReference type="Proteomes" id="UP000789396"/>
    </source>
</evidence>
<dbReference type="InterPro" id="IPR015943">
    <property type="entry name" value="WD40/YVTN_repeat-like_dom_sf"/>
</dbReference>
<dbReference type="Gene3D" id="2.130.10.10">
    <property type="entry name" value="YVTN repeat-like/Quinoprotein amine dehydrogenase"/>
    <property type="match status" value="1"/>
</dbReference>
<accession>A0A9N9BPN4</accession>
<keyword evidence="1" id="KW-0853">WD repeat</keyword>
<dbReference type="Proteomes" id="UP000789396">
    <property type="component" value="Unassembled WGS sequence"/>
</dbReference>
<dbReference type="AlphaFoldDB" id="A0A9N9BPN4"/>
<organism evidence="3 4">
    <name type="scientific">Racocetra fulgida</name>
    <dbReference type="NCBI Taxonomy" id="60492"/>
    <lineage>
        <taxon>Eukaryota</taxon>
        <taxon>Fungi</taxon>
        <taxon>Fungi incertae sedis</taxon>
        <taxon>Mucoromycota</taxon>
        <taxon>Glomeromycotina</taxon>
        <taxon>Glomeromycetes</taxon>
        <taxon>Diversisporales</taxon>
        <taxon>Gigasporaceae</taxon>
        <taxon>Racocetra</taxon>
    </lineage>
</organism>
<gene>
    <name evidence="3" type="ORF">RFULGI_LOCUS5547</name>
</gene>
<dbReference type="PROSITE" id="PS50294">
    <property type="entry name" value="WD_REPEATS_REGION"/>
    <property type="match status" value="1"/>
</dbReference>
<feature type="region of interest" description="Disordered" evidence="2">
    <location>
        <begin position="1"/>
        <end position="21"/>
    </location>
</feature>
<evidence type="ECO:0000313" key="3">
    <source>
        <dbReference type="EMBL" id="CAG8573266.1"/>
    </source>
</evidence>
<dbReference type="EMBL" id="CAJVPZ010006397">
    <property type="protein sequence ID" value="CAG8573266.1"/>
    <property type="molecule type" value="Genomic_DNA"/>
</dbReference>
<dbReference type="Pfam" id="PF00400">
    <property type="entry name" value="WD40"/>
    <property type="match status" value="1"/>
</dbReference>
<protein>
    <submittedName>
        <fullName evidence="3">6781_t:CDS:1</fullName>
    </submittedName>
</protein>